<feature type="transmembrane region" description="Helical" evidence="1">
    <location>
        <begin position="344"/>
        <end position="361"/>
    </location>
</feature>
<dbReference type="eggNOG" id="COG1807">
    <property type="taxonomic scope" value="Bacteria"/>
</dbReference>
<feature type="transmembrane region" description="Helical" evidence="1">
    <location>
        <begin position="17"/>
        <end position="40"/>
    </location>
</feature>
<dbReference type="HOGENOM" id="CLU_561229_0_0_5"/>
<evidence type="ECO:0000256" key="1">
    <source>
        <dbReference type="SAM" id="Phobius"/>
    </source>
</evidence>
<gene>
    <name evidence="2" type="ordered locus">PB2503_12134</name>
</gene>
<dbReference type="OrthoDB" id="9153955at2"/>
<evidence type="ECO:0008006" key="4">
    <source>
        <dbReference type="Google" id="ProtNLM"/>
    </source>
</evidence>
<reference evidence="2 3" key="2">
    <citation type="journal article" date="2011" name="J. Bacteriol.">
        <title>Complete genome sequence of strain HTCC2503T of Parvularcula bermudensis, the type species of the order "Parvularculales" in the class Alphaproteobacteria.</title>
        <authorList>
            <person name="Oh H.M."/>
            <person name="Kang I."/>
            <person name="Vergin K.L."/>
            <person name="Kang D."/>
            <person name="Rhee K.H."/>
            <person name="Giovannoni S.J."/>
            <person name="Cho J.C."/>
        </authorList>
    </citation>
    <scope>NUCLEOTIDE SEQUENCE [LARGE SCALE GENOMIC DNA]</scope>
    <source>
        <strain evidence="3">ATCC BAA-594 / HTCC2503 / KCTC 12087</strain>
    </source>
</reference>
<feature type="transmembrane region" description="Helical" evidence="1">
    <location>
        <begin position="136"/>
        <end position="155"/>
    </location>
</feature>
<dbReference type="Proteomes" id="UP000001302">
    <property type="component" value="Chromosome"/>
</dbReference>
<keyword evidence="3" id="KW-1185">Reference proteome</keyword>
<feature type="transmembrane region" description="Helical" evidence="1">
    <location>
        <begin position="203"/>
        <end position="226"/>
    </location>
</feature>
<feature type="transmembrane region" description="Helical" evidence="1">
    <location>
        <begin position="167"/>
        <end position="197"/>
    </location>
</feature>
<keyword evidence="1" id="KW-0812">Transmembrane</keyword>
<feature type="transmembrane region" description="Helical" evidence="1">
    <location>
        <begin position="291"/>
        <end position="312"/>
    </location>
</feature>
<dbReference type="EMBL" id="CP002156">
    <property type="protein sequence ID" value="ADM10469.1"/>
    <property type="molecule type" value="Genomic_DNA"/>
</dbReference>
<keyword evidence="1" id="KW-1133">Transmembrane helix</keyword>
<accession>E0TEJ7</accession>
<dbReference type="RefSeq" id="WP_013301443.1">
    <property type="nucleotide sequence ID" value="NC_014414.1"/>
</dbReference>
<dbReference type="KEGG" id="pbr:PB2503_12134"/>
<evidence type="ECO:0000313" key="3">
    <source>
        <dbReference type="Proteomes" id="UP000001302"/>
    </source>
</evidence>
<organism evidence="2 3">
    <name type="scientific">Parvularcula bermudensis (strain ATCC BAA-594 / HTCC2503 / KCTC 12087)</name>
    <dbReference type="NCBI Taxonomy" id="314260"/>
    <lineage>
        <taxon>Bacteria</taxon>
        <taxon>Pseudomonadati</taxon>
        <taxon>Pseudomonadota</taxon>
        <taxon>Alphaproteobacteria</taxon>
        <taxon>Parvularculales</taxon>
        <taxon>Parvularculaceae</taxon>
        <taxon>Parvularcula</taxon>
    </lineage>
</organism>
<sequence length="486" mass="52676">MTEMTTPPAEGRGWARALWGVAVIGMLANLLSRALVGAYIEDQAKVVVYAETWQWTYDDEMPVFQWLATALLSVTGWSVLSLDLLKYGSLAGLLSGLYVLGRRLGGTDMVGGLAVLLAFLLPTLHDELLREYPHTTALLAFVVWSTIALHILVTLPDGSARRGRQVGLLCLLWAGGVMMKHGMALVIAAQIAAVFLICRPTRRMMIILGGGALGALFICLPIYLGFLVSPETLIEETAVFRDPGRLASWERGAVDLVSSFLAEGAVLGTVLGVAWWRGPAASADLKRPLEWALIANAVLAAILAAAILILNVAVIRDRWLASTLIFFAPVAAIAIDRWLSPTGLRISMVSLLIGFAILLVGRASEPWQNGLTGKVEEENIPHRRLAKEMVAVTGTSAVVASSDPSFLATLKATDPSTTIIGPRTIHLLSEIDELWRFTYVDRRSLTLEPAFRCEPVSRLEAHLVGFPATAPPVLARLDRCQRVMPH</sequence>
<feature type="transmembrane region" description="Helical" evidence="1">
    <location>
        <begin position="106"/>
        <end position="124"/>
    </location>
</feature>
<keyword evidence="1" id="KW-0472">Membrane</keyword>
<feature type="transmembrane region" description="Helical" evidence="1">
    <location>
        <begin position="319"/>
        <end position="338"/>
    </location>
</feature>
<feature type="transmembrane region" description="Helical" evidence="1">
    <location>
        <begin position="63"/>
        <end position="85"/>
    </location>
</feature>
<name>E0TEJ7_PARBH</name>
<proteinExistence type="predicted"/>
<protein>
    <recommendedName>
        <fullName evidence="4">Glycosyltransferase RgtA/B/C/D-like domain-containing protein</fullName>
    </recommendedName>
</protein>
<evidence type="ECO:0000313" key="2">
    <source>
        <dbReference type="EMBL" id="ADM10469.1"/>
    </source>
</evidence>
<dbReference type="AlphaFoldDB" id="E0TEJ7"/>
<reference evidence="3" key="1">
    <citation type="submission" date="2010-08" db="EMBL/GenBank/DDBJ databases">
        <title>Genome sequence of Parvularcula bermudensis HTCC2503.</title>
        <authorList>
            <person name="Kang D.-M."/>
            <person name="Oh H.-M."/>
            <person name="Cho J.-C."/>
        </authorList>
    </citation>
    <scope>NUCLEOTIDE SEQUENCE [LARGE SCALE GENOMIC DNA]</scope>
    <source>
        <strain evidence="3">ATCC BAA-594 / HTCC2503 / KCTC 12087</strain>
    </source>
</reference>